<accession>A0ACC6KZD3</accession>
<dbReference type="Proteomes" id="UP001246858">
    <property type="component" value="Unassembled WGS sequence"/>
</dbReference>
<name>A0ACC6KZD3_9SPHI</name>
<evidence type="ECO:0000313" key="2">
    <source>
        <dbReference type="Proteomes" id="UP001246858"/>
    </source>
</evidence>
<gene>
    <name evidence="1" type="ORF">J2X78_003160</name>
</gene>
<evidence type="ECO:0000313" key="1">
    <source>
        <dbReference type="EMBL" id="MDR6784586.1"/>
    </source>
</evidence>
<organism evidence="1 2">
    <name type="scientific">Pedobacter africanus</name>
    <dbReference type="NCBI Taxonomy" id="151894"/>
    <lineage>
        <taxon>Bacteria</taxon>
        <taxon>Pseudomonadati</taxon>
        <taxon>Bacteroidota</taxon>
        <taxon>Sphingobacteriia</taxon>
        <taxon>Sphingobacteriales</taxon>
        <taxon>Sphingobacteriaceae</taxon>
        <taxon>Pedobacter</taxon>
    </lineage>
</organism>
<sequence>MLNNKKAFARLMALLKSIDPDVPLPADLEDYLWKEMIVEEFCTKARVLETEGKVPAKAYYVVRGFVMVYGFDKNLDRYVMRIYRENTIVALNCFMKQKLSEYTIVACKGTLVWSISHNHMKQIYTNMQGMEELALKTALEYSAAKEAARAKLLAMDIEERILQFYKKYAGLLPPKTSPIRDACIACFLNMGVDLFRKKRRKLKNKGLLKY</sequence>
<keyword evidence="2" id="KW-1185">Reference proteome</keyword>
<reference evidence="1" key="1">
    <citation type="submission" date="2023-07" db="EMBL/GenBank/DDBJ databases">
        <title>Sorghum-associated microbial communities from plants grown in Nebraska, USA.</title>
        <authorList>
            <person name="Schachtman D."/>
        </authorList>
    </citation>
    <scope>NUCLEOTIDE SEQUENCE</scope>
    <source>
        <strain evidence="1">2697</strain>
    </source>
</reference>
<comment type="caution">
    <text evidence="1">The sequence shown here is derived from an EMBL/GenBank/DDBJ whole genome shotgun (WGS) entry which is preliminary data.</text>
</comment>
<dbReference type="EMBL" id="JAVDTF010000003">
    <property type="protein sequence ID" value="MDR6784586.1"/>
    <property type="molecule type" value="Genomic_DNA"/>
</dbReference>
<proteinExistence type="predicted"/>
<protein>
    <submittedName>
        <fullName evidence="1">CRP-like cAMP-binding protein</fullName>
    </submittedName>
</protein>